<protein>
    <submittedName>
        <fullName evidence="1">Lipoprotein</fullName>
    </submittedName>
</protein>
<organism evidence="1 2">
    <name type="scientific">Paraclostridium sordellii</name>
    <name type="common">Clostridium sordellii</name>
    <dbReference type="NCBI Taxonomy" id="1505"/>
    <lineage>
        <taxon>Bacteria</taxon>
        <taxon>Bacillati</taxon>
        <taxon>Bacillota</taxon>
        <taxon>Clostridia</taxon>
        <taxon>Peptostreptococcales</taxon>
        <taxon>Peptostreptococcaceae</taxon>
        <taxon>Paraclostridium</taxon>
    </lineage>
</organism>
<dbReference type="Proteomes" id="UP000049127">
    <property type="component" value="Unassembled WGS sequence"/>
</dbReference>
<evidence type="ECO:0000313" key="1">
    <source>
        <dbReference type="EMBL" id="CEQ04375.1"/>
    </source>
</evidence>
<dbReference type="RefSeq" id="WP_055336158.1">
    <property type="nucleotide sequence ID" value="NZ_CDNF01000014.1"/>
</dbReference>
<keyword evidence="1" id="KW-0449">Lipoprotein</keyword>
<dbReference type="AlphaFoldDB" id="A0A0C7PWW4"/>
<evidence type="ECO:0000313" key="2">
    <source>
        <dbReference type="Proteomes" id="UP000049127"/>
    </source>
</evidence>
<accession>A0A0C7PWW4</accession>
<reference evidence="1 2" key="1">
    <citation type="submission" date="2015-01" db="EMBL/GenBank/DDBJ databases">
        <authorList>
            <person name="Aslett A.Martin."/>
            <person name="De Silva Nishadi"/>
        </authorList>
    </citation>
    <scope>NUCLEOTIDE SEQUENCE [LARGE SCALE GENOMIC DNA]</scope>
    <source>
        <strain evidence="1 2">R28058</strain>
    </source>
</reference>
<gene>
    <name evidence="1" type="ORF">R28058_21081</name>
</gene>
<dbReference type="PROSITE" id="PS51257">
    <property type="entry name" value="PROKAR_LIPOPROTEIN"/>
    <property type="match status" value="1"/>
</dbReference>
<proteinExistence type="predicted"/>
<name>A0A0C7PWW4_PARSO</name>
<sequence>MKNISKLFGVIFFTLLMITGCTSNENDIETNFNNVNGIVDKNNENINETINNKEEIFEIKTKDSSSDEVIVLGNIKINKNATINEKINKILEKMSRLQFEGSPIELKKIEDNIAYINIKEEKNKKNWKQKYFQGSTGASITTYSLVENLLQRNYKENWIKGICFTYENRSDIQFDHLDMDFFGTVIQR</sequence>
<dbReference type="EMBL" id="CEKZ01000003">
    <property type="protein sequence ID" value="CEQ04375.1"/>
    <property type="molecule type" value="Genomic_DNA"/>
</dbReference>
<dbReference type="OrthoDB" id="1752716at2"/>